<dbReference type="EMBL" id="MSIE01000004">
    <property type="protein sequence ID" value="OLF18916.1"/>
    <property type="molecule type" value="Genomic_DNA"/>
</dbReference>
<sequence length="90" mass="9806">MSIPGIVCLLVVLAALERFGLWAGKRSWLPGRGDRTSTSISGAGVEEFGAFFYAGKRDELEHRKSELVLPESETSGDPPTFILDLGPDKR</sequence>
<dbReference type="AlphaFoldDB" id="A0A1Q8CX28"/>
<keyword evidence="3" id="KW-1185">Reference proteome</keyword>
<proteinExistence type="predicted"/>
<evidence type="ECO:0000313" key="3">
    <source>
        <dbReference type="Proteomes" id="UP000185596"/>
    </source>
</evidence>
<evidence type="ECO:0000313" key="2">
    <source>
        <dbReference type="EMBL" id="OLF18916.1"/>
    </source>
</evidence>
<comment type="caution">
    <text evidence="2">The sequence shown here is derived from an EMBL/GenBank/DDBJ whole genome shotgun (WGS) entry which is preliminary data.</text>
</comment>
<feature type="region of interest" description="Disordered" evidence="1">
    <location>
        <begin position="67"/>
        <end position="90"/>
    </location>
</feature>
<name>A0A1Q8CX28_9PSEU</name>
<dbReference type="Proteomes" id="UP000185596">
    <property type="component" value="Unassembled WGS sequence"/>
</dbReference>
<dbReference type="Pfam" id="PF19690">
    <property type="entry name" value="DUF6191"/>
    <property type="match status" value="1"/>
</dbReference>
<gene>
    <name evidence="2" type="ORF">BU204_03390</name>
</gene>
<dbReference type="STRING" id="1912961.BU204_03390"/>
<evidence type="ECO:0000256" key="1">
    <source>
        <dbReference type="SAM" id="MobiDB-lite"/>
    </source>
</evidence>
<dbReference type="RefSeq" id="WP_075124040.1">
    <property type="nucleotide sequence ID" value="NZ_MSIE01000004.1"/>
</dbReference>
<dbReference type="InterPro" id="IPR045684">
    <property type="entry name" value="DUF6191"/>
</dbReference>
<protein>
    <submittedName>
        <fullName evidence="2">Uncharacterized protein</fullName>
    </submittedName>
</protein>
<reference evidence="2 3" key="1">
    <citation type="submission" date="2016-12" db="EMBL/GenBank/DDBJ databases">
        <title>The draft genome sequence of Actinophytocola sp. 11-183.</title>
        <authorList>
            <person name="Wang W."/>
            <person name="Yuan L."/>
        </authorList>
    </citation>
    <scope>NUCLEOTIDE SEQUENCE [LARGE SCALE GENOMIC DNA]</scope>
    <source>
        <strain evidence="2 3">11-183</strain>
    </source>
</reference>
<organism evidence="2 3">
    <name type="scientific">Actinophytocola xanthii</name>
    <dbReference type="NCBI Taxonomy" id="1912961"/>
    <lineage>
        <taxon>Bacteria</taxon>
        <taxon>Bacillati</taxon>
        <taxon>Actinomycetota</taxon>
        <taxon>Actinomycetes</taxon>
        <taxon>Pseudonocardiales</taxon>
        <taxon>Pseudonocardiaceae</taxon>
    </lineage>
</organism>
<accession>A0A1Q8CX28</accession>
<dbReference type="OrthoDB" id="3692692at2"/>